<evidence type="ECO:0000256" key="3">
    <source>
        <dbReference type="ARBA" id="ARBA00022741"/>
    </source>
</evidence>
<evidence type="ECO:0000313" key="14">
    <source>
        <dbReference type="EMBL" id="PNW75551.1"/>
    </source>
</evidence>
<protein>
    <recommendedName>
        <fullName evidence="9">Ribokinase</fullName>
        <shortName evidence="9">RK</shortName>
        <ecNumber evidence="9">2.7.1.15</ecNumber>
    </recommendedName>
</protein>
<keyword evidence="15" id="KW-1185">Reference proteome</keyword>
<dbReference type="InterPro" id="IPR011611">
    <property type="entry name" value="PfkB_dom"/>
</dbReference>
<sequence length="978" mass="97813">MALSHSMPRFGFLLIGLMTCTVVAIENNYKARGPLLVVGSINVDTTVHLDELPRRSETKIAQRPSPTLAVGGKGANQAVAAALLSAGTGRAAARFVCRLGDDAYLGWLQGELARAGLDTSASVVVPGMSTGAGIVWLDAEGAATSVVLGGANTQGWSLLPPDDASSAGEKAEEETAAREAALLAEHAAAVVAGGSGNASASSTGDTSAAALRASVLLLQREVPEHVNAAFAAAAAAAGIPVLLDAGGENKPVFAALLSHVDFLAPNEQELQRLTGLPTATEEQVAAAAGALMAAGARGVLVTLEGRGSLLLLGDVEAEAEAGKAAKGTGGISGGRRCRPVRAIRQPALPVPGGVVLDATAAGDAFRAALAVALVEGQGLEDGQGGKEGTGWEQALRFAAAAGAIAVSRMGAMPSLPTRAEVEQLLVEHGASPAAQAWDAPELLAAAARAAAAGSSGTEAAGASAAAAAGSCSLGGGGVGVQEGTCSNPASAAEAGTATTTIPVAATPESAAIGSCAASSSAATPQHHQPQLYQHDGADEAADGACPLLFGARLNSMKSRRDKLLANYANYLPAARSSEDGAAAGSQSAASGDAGQDGSAAAAARRERLLEQLKDNGPLGWVARQGLVRAADGWSGGQQQQQPAGGAGGGAWGGAGGLDVVYFNYPEHLKGLTLQQVQEALSLAGLAAGGVAMRFPADPFRAGAFTNPDPAVRAAAVALAVEGCGWAAQLAATAVAAGNLSASAAAAATPAPGHLVVWSAYDGYDYHLQADYGAAWSAAVEAYRQLADACAAMHVAVSIEPKPTDPSSRFSFLPNTASALSLVSAVGRPNLGLTLDTGHLLMAGECLAQSVAEVAAAGRLFGLHLNDGHGRLGAEDGLVFGSVHGAAALELMYYLRYKLPPRPAGAFSRGDGAAGVFGLPHAIFDTFPLNEDPVLEAEANVRAARGMWARAGRLRRAGLEGCLAAHDGLCGMRLMAELP</sequence>
<keyword evidence="9" id="KW-0539">Nucleus</keyword>
<comment type="caution">
    <text evidence="9">Lacks conserved residue(s) required for the propagation of feature annotation.</text>
</comment>
<feature type="domain" description="Carbohydrate kinase PfkB" evidence="12">
    <location>
        <begin position="348"/>
        <end position="418"/>
    </location>
</feature>
<feature type="domain" description="Carbohydrate kinase PfkB" evidence="12">
    <location>
        <begin position="36"/>
        <end position="152"/>
    </location>
</feature>
<dbReference type="GO" id="GO:0019303">
    <property type="term" value="P:D-ribose catabolic process"/>
    <property type="evidence" value="ECO:0007669"/>
    <property type="project" value="UniProtKB-UniRule"/>
</dbReference>
<dbReference type="GO" id="GO:0004747">
    <property type="term" value="F:ribokinase activity"/>
    <property type="evidence" value="ECO:0000318"/>
    <property type="project" value="GO_Central"/>
</dbReference>
<dbReference type="InterPro" id="IPR013022">
    <property type="entry name" value="Xyl_isomerase-like_TIM-brl"/>
</dbReference>
<dbReference type="HAMAP" id="MF_01987">
    <property type="entry name" value="Ribokinase"/>
    <property type="match status" value="1"/>
</dbReference>
<comment type="function">
    <text evidence="9">Catalyzes the phosphorylation of ribose at O-5 in a reaction requiring ATP and magnesium. The resulting D-ribose-5-phosphate can then be used either for sythesis of nucleotides, histidine, and tryptophan, or as a component of the pentose phosphate pathway.</text>
</comment>
<dbReference type="UniPathway" id="UPA00916">
    <property type="reaction ID" value="UER00889"/>
</dbReference>
<feature type="binding site" evidence="9">
    <location>
        <position position="357"/>
    </location>
    <ligand>
        <name>K(+)</name>
        <dbReference type="ChEBI" id="CHEBI:29103"/>
    </ligand>
</feature>
<feature type="binding site" evidence="9">
    <location>
        <begin position="42"/>
        <end position="44"/>
    </location>
    <ligand>
        <name>substrate</name>
    </ligand>
</feature>
<accession>A0A2K3D4U7</accession>
<feature type="active site" description="Proton acceptor" evidence="9">
    <location>
        <position position="363"/>
    </location>
</feature>
<dbReference type="InterPro" id="IPR011877">
    <property type="entry name" value="Ribokinase"/>
</dbReference>
<feature type="binding site" evidence="9">
    <location>
        <position position="414"/>
    </location>
    <ligand>
        <name>K(+)</name>
        <dbReference type="ChEBI" id="CHEBI:29103"/>
    </ligand>
</feature>
<comment type="catalytic activity">
    <reaction evidence="9">
        <text>D-ribose + ATP = D-ribose 5-phosphate + ADP + H(+)</text>
        <dbReference type="Rhea" id="RHEA:13697"/>
        <dbReference type="ChEBI" id="CHEBI:15378"/>
        <dbReference type="ChEBI" id="CHEBI:30616"/>
        <dbReference type="ChEBI" id="CHEBI:47013"/>
        <dbReference type="ChEBI" id="CHEBI:78346"/>
        <dbReference type="ChEBI" id="CHEBI:456216"/>
        <dbReference type="EC" id="2.7.1.15"/>
    </reaction>
</comment>
<feature type="binding site" evidence="9">
    <location>
        <begin position="362"/>
        <end position="363"/>
    </location>
    <ligand>
        <name>ATP</name>
        <dbReference type="ChEBI" id="CHEBI:30616"/>
    </ligand>
</feature>
<evidence type="ECO:0000256" key="6">
    <source>
        <dbReference type="ARBA" id="ARBA00022842"/>
    </source>
</evidence>
<evidence type="ECO:0000256" key="5">
    <source>
        <dbReference type="ARBA" id="ARBA00022840"/>
    </source>
</evidence>
<feature type="region of interest" description="Disordered" evidence="10">
    <location>
        <begin position="581"/>
        <end position="602"/>
    </location>
</feature>
<keyword evidence="9" id="KW-0963">Cytoplasm</keyword>
<dbReference type="GeneID" id="66055650"/>
<feature type="binding site" evidence="9">
    <location>
        <position position="359"/>
    </location>
    <ligand>
        <name>K(+)</name>
        <dbReference type="ChEBI" id="CHEBI:29103"/>
    </ligand>
</feature>
<comment type="subunit">
    <text evidence="9">Homodimer.</text>
</comment>
<dbReference type="Gramene" id="PNW75551">
    <property type="protein sequence ID" value="PNW75551"/>
    <property type="gene ID" value="CHLRE_12g531150v5"/>
</dbReference>
<dbReference type="SUPFAM" id="SSF51658">
    <property type="entry name" value="Xylose isomerase-like"/>
    <property type="match status" value="1"/>
</dbReference>
<dbReference type="GO" id="GO:0046872">
    <property type="term" value="F:metal ion binding"/>
    <property type="evidence" value="ECO:0007669"/>
    <property type="project" value="UniProtKB-KW"/>
</dbReference>
<dbReference type="InParanoid" id="A0A2K3D4U7"/>
<dbReference type="KEGG" id="cre:CHLRE_12g531150v5"/>
<dbReference type="PANTHER" id="PTHR10584:SF166">
    <property type="entry name" value="RIBOKINASE"/>
    <property type="match status" value="1"/>
</dbReference>
<feature type="domain" description="Xylose isomerase-like TIM barrel" evidence="13">
    <location>
        <begin position="667"/>
        <end position="873"/>
    </location>
</feature>
<evidence type="ECO:0000256" key="7">
    <source>
        <dbReference type="ARBA" id="ARBA00022958"/>
    </source>
</evidence>
<dbReference type="PRINTS" id="PR00990">
    <property type="entry name" value="RIBOKINASE"/>
</dbReference>
<keyword evidence="7 9" id="KW-0630">Potassium</keyword>
<dbReference type="EC" id="2.7.1.15" evidence="9"/>
<organism evidence="14 15">
    <name type="scientific">Chlamydomonas reinhardtii</name>
    <name type="common">Chlamydomonas smithii</name>
    <dbReference type="NCBI Taxonomy" id="3055"/>
    <lineage>
        <taxon>Eukaryota</taxon>
        <taxon>Viridiplantae</taxon>
        <taxon>Chlorophyta</taxon>
        <taxon>core chlorophytes</taxon>
        <taxon>Chlorophyceae</taxon>
        <taxon>CS clade</taxon>
        <taxon>Chlamydomonadales</taxon>
        <taxon>Chlamydomonadaceae</taxon>
        <taxon>Chlamydomonas</taxon>
    </lineage>
</organism>
<dbReference type="GO" id="GO:0005634">
    <property type="term" value="C:nucleus"/>
    <property type="evidence" value="ECO:0007669"/>
    <property type="project" value="UniProtKB-SubCell"/>
</dbReference>
<dbReference type="GO" id="GO:0005524">
    <property type="term" value="F:ATP binding"/>
    <property type="evidence" value="ECO:0007669"/>
    <property type="project" value="UniProtKB-UniRule"/>
</dbReference>
<dbReference type="InterPro" id="IPR002139">
    <property type="entry name" value="Ribo/fructo_kinase"/>
</dbReference>
<dbReference type="InterPro" id="IPR036237">
    <property type="entry name" value="Xyl_isomerase-like_sf"/>
</dbReference>
<dbReference type="InterPro" id="IPR029056">
    <property type="entry name" value="Ribokinase-like"/>
</dbReference>
<dbReference type="RefSeq" id="XP_042918662.1">
    <property type="nucleotide sequence ID" value="XM_043068567.1"/>
</dbReference>
<keyword evidence="4 9" id="KW-0418">Kinase</keyword>
<dbReference type="AlphaFoldDB" id="A0A2K3D4U7"/>
<dbReference type="SUPFAM" id="SSF53613">
    <property type="entry name" value="Ribokinase-like"/>
    <property type="match status" value="1"/>
</dbReference>
<evidence type="ECO:0000259" key="12">
    <source>
        <dbReference type="Pfam" id="PF00294"/>
    </source>
</evidence>
<comment type="similarity">
    <text evidence="9">Belongs to the carbohydrate kinase PfkB family. Ribokinase subfamily.</text>
</comment>
<comment type="pathway">
    <text evidence="9">Carbohydrate metabolism; D-ribose degradation; D-ribose 5-phosphate from beta-D-ribopyranose: step 2/2.</text>
</comment>
<feature type="binding site" evidence="9">
    <location>
        <begin position="72"/>
        <end position="76"/>
    </location>
    <ligand>
        <name>substrate</name>
    </ligand>
</feature>
<evidence type="ECO:0000256" key="11">
    <source>
        <dbReference type="SAM" id="SignalP"/>
    </source>
</evidence>
<feature type="chain" id="PRO_5014337945" description="Ribokinase" evidence="11">
    <location>
        <begin position="25"/>
        <end position="978"/>
    </location>
</feature>
<proteinExistence type="inferred from homology"/>
<keyword evidence="6 9" id="KW-0460">Magnesium</keyword>
<keyword evidence="1 9" id="KW-0808">Transferase</keyword>
<dbReference type="Gene3D" id="3.40.1190.20">
    <property type="match status" value="3"/>
</dbReference>
<feature type="binding site" evidence="9">
    <location>
        <position position="405"/>
    </location>
    <ligand>
        <name>K(+)</name>
        <dbReference type="ChEBI" id="CHEBI:29103"/>
    </ligand>
</feature>
<evidence type="ECO:0000256" key="1">
    <source>
        <dbReference type="ARBA" id="ARBA00022679"/>
    </source>
</evidence>
<evidence type="ECO:0000256" key="4">
    <source>
        <dbReference type="ARBA" id="ARBA00022777"/>
    </source>
</evidence>
<comment type="subcellular location">
    <subcellularLocation>
        <location evidence="9">Cytoplasm</location>
    </subcellularLocation>
    <subcellularLocation>
        <location evidence="9">Nucleus</location>
    </subcellularLocation>
</comment>
<dbReference type="Gene3D" id="3.20.20.150">
    <property type="entry name" value="Divalent-metal-dependent TIM barrel enzymes"/>
    <property type="match status" value="1"/>
</dbReference>
<evidence type="ECO:0000259" key="13">
    <source>
        <dbReference type="Pfam" id="PF01261"/>
    </source>
</evidence>
<evidence type="ECO:0000256" key="8">
    <source>
        <dbReference type="ARBA" id="ARBA00023277"/>
    </source>
</evidence>
<feature type="signal peptide" evidence="11">
    <location>
        <begin position="1"/>
        <end position="24"/>
    </location>
</feature>
<evidence type="ECO:0000256" key="10">
    <source>
        <dbReference type="SAM" id="MobiDB-lite"/>
    </source>
</evidence>
<dbReference type="GO" id="GO:0005829">
    <property type="term" value="C:cytosol"/>
    <property type="evidence" value="ECO:0000318"/>
    <property type="project" value="GO_Central"/>
</dbReference>
<feature type="domain" description="Carbohydrate kinase PfkB" evidence="12">
    <location>
        <begin position="207"/>
        <end position="321"/>
    </location>
</feature>
<feature type="binding site" evidence="9">
    <location>
        <position position="363"/>
    </location>
    <ligand>
        <name>substrate</name>
    </ligand>
</feature>
<evidence type="ECO:0000256" key="9">
    <source>
        <dbReference type="HAMAP-Rule" id="MF_03215"/>
    </source>
</evidence>
<evidence type="ECO:0000313" key="15">
    <source>
        <dbReference type="Proteomes" id="UP000006906"/>
    </source>
</evidence>
<dbReference type="Pfam" id="PF00294">
    <property type="entry name" value="PfkB"/>
    <property type="match status" value="3"/>
</dbReference>
<feature type="binding site" evidence="9">
    <location>
        <position position="410"/>
    </location>
    <ligand>
        <name>K(+)</name>
        <dbReference type="ChEBI" id="CHEBI:29103"/>
    </ligand>
</feature>
<keyword evidence="3 9" id="KW-0547">Nucleotide-binding</keyword>
<name>A0A2K3D4U7_CHLRE</name>
<dbReference type="PANTHER" id="PTHR10584">
    <property type="entry name" value="SUGAR KINASE"/>
    <property type="match status" value="1"/>
</dbReference>
<dbReference type="Pfam" id="PF01261">
    <property type="entry name" value="AP_endonuc_2"/>
    <property type="match status" value="1"/>
</dbReference>
<keyword evidence="11" id="KW-0732">Signal</keyword>
<dbReference type="STRING" id="3055.A0A2K3D4U7"/>
<comment type="cofactor">
    <cofactor evidence="9">
        <name>Mg(2+)</name>
        <dbReference type="ChEBI" id="CHEBI:18420"/>
    </cofactor>
    <text evidence="9">Requires a divalent cation, most likely magnesium in vivo, as an electrophilic catalyst to aid phosphoryl group transfer. It is the chelate of the metal and the nucleotide that is the actual substrate.</text>
</comment>
<keyword evidence="2 9" id="KW-0479">Metal-binding</keyword>
<comment type="activity regulation">
    <text evidence="9">Activated by a monovalent cation that binds near, but not in, the active site. The most likely occupant of the site in vivo is potassium. Ion binding induces a conformational change that may alter substrate affinity.</text>
</comment>
<dbReference type="EMBL" id="CM008973">
    <property type="protein sequence ID" value="PNW75551.1"/>
    <property type="molecule type" value="Genomic_DNA"/>
</dbReference>
<keyword evidence="8 9" id="KW-0119">Carbohydrate metabolism</keyword>
<keyword evidence="5 9" id="KW-0067">ATP-binding</keyword>
<evidence type="ECO:0000256" key="2">
    <source>
        <dbReference type="ARBA" id="ARBA00022723"/>
    </source>
</evidence>
<reference evidence="14 15" key="1">
    <citation type="journal article" date="2007" name="Science">
        <title>The Chlamydomonas genome reveals the evolution of key animal and plant functions.</title>
        <authorList>
            <person name="Merchant S.S."/>
            <person name="Prochnik S.E."/>
            <person name="Vallon O."/>
            <person name="Harris E.H."/>
            <person name="Karpowicz S.J."/>
            <person name="Witman G.B."/>
            <person name="Terry A."/>
            <person name="Salamov A."/>
            <person name="Fritz-Laylin L.K."/>
            <person name="Marechal-Drouard L."/>
            <person name="Marshall W.F."/>
            <person name="Qu L.H."/>
            <person name="Nelson D.R."/>
            <person name="Sanderfoot A.A."/>
            <person name="Spalding M.H."/>
            <person name="Kapitonov V.V."/>
            <person name="Ren Q."/>
            <person name="Ferris P."/>
            <person name="Lindquist E."/>
            <person name="Shapiro H."/>
            <person name="Lucas S.M."/>
            <person name="Grimwood J."/>
            <person name="Schmutz J."/>
            <person name="Cardol P."/>
            <person name="Cerutti H."/>
            <person name="Chanfreau G."/>
            <person name="Chen C.L."/>
            <person name="Cognat V."/>
            <person name="Croft M.T."/>
            <person name="Dent R."/>
            <person name="Dutcher S."/>
            <person name="Fernandez E."/>
            <person name="Fukuzawa H."/>
            <person name="Gonzalez-Ballester D."/>
            <person name="Gonzalez-Halphen D."/>
            <person name="Hallmann A."/>
            <person name="Hanikenne M."/>
            <person name="Hippler M."/>
            <person name="Inwood W."/>
            <person name="Jabbari K."/>
            <person name="Kalanon M."/>
            <person name="Kuras R."/>
            <person name="Lefebvre P.A."/>
            <person name="Lemaire S.D."/>
            <person name="Lobanov A.V."/>
            <person name="Lohr M."/>
            <person name="Manuell A."/>
            <person name="Meier I."/>
            <person name="Mets L."/>
            <person name="Mittag M."/>
            <person name="Mittelmeier T."/>
            <person name="Moroney J.V."/>
            <person name="Moseley J."/>
            <person name="Napoli C."/>
            <person name="Nedelcu A.M."/>
            <person name="Niyogi K."/>
            <person name="Novoselov S.V."/>
            <person name="Paulsen I.T."/>
            <person name="Pazour G."/>
            <person name="Purton S."/>
            <person name="Ral J.P."/>
            <person name="Riano-Pachon D.M."/>
            <person name="Riekhof W."/>
            <person name="Rymarquis L."/>
            <person name="Schroda M."/>
            <person name="Stern D."/>
            <person name="Umen J."/>
            <person name="Willows R."/>
            <person name="Wilson N."/>
            <person name="Zimmer S.L."/>
            <person name="Allmer J."/>
            <person name="Balk J."/>
            <person name="Bisova K."/>
            <person name="Chen C.J."/>
            <person name="Elias M."/>
            <person name="Gendler K."/>
            <person name="Hauser C."/>
            <person name="Lamb M.R."/>
            <person name="Ledford H."/>
            <person name="Long J.C."/>
            <person name="Minagawa J."/>
            <person name="Page M.D."/>
            <person name="Pan J."/>
            <person name="Pootakham W."/>
            <person name="Roje S."/>
            <person name="Rose A."/>
            <person name="Stahlberg E."/>
            <person name="Terauchi A.M."/>
            <person name="Yang P."/>
            <person name="Ball S."/>
            <person name="Bowler C."/>
            <person name="Dieckmann C.L."/>
            <person name="Gladyshev V.N."/>
            <person name="Green P."/>
            <person name="Jorgensen R."/>
            <person name="Mayfield S."/>
            <person name="Mueller-Roeber B."/>
            <person name="Rajamani S."/>
            <person name="Sayre R.T."/>
            <person name="Brokstein P."/>
            <person name="Dubchak I."/>
            <person name="Goodstein D."/>
            <person name="Hornick L."/>
            <person name="Huang Y.W."/>
            <person name="Jhaveri J."/>
            <person name="Luo Y."/>
            <person name="Martinez D."/>
            <person name="Ngau W.C."/>
            <person name="Otillar B."/>
            <person name="Poliakov A."/>
            <person name="Porter A."/>
            <person name="Szajkowski L."/>
            <person name="Werner G."/>
            <person name="Zhou K."/>
            <person name="Grigoriev I.V."/>
            <person name="Rokhsar D.S."/>
            <person name="Grossman A.R."/>
        </authorList>
    </citation>
    <scope>NUCLEOTIDE SEQUENCE [LARGE SCALE GENOMIC DNA]</scope>
    <source>
        <strain evidence="15">CC-503</strain>
    </source>
</reference>
<dbReference type="OrthoDB" id="415590at2759"/>
<feature type="binding site" evidence="9">
    <location>
        <position position="266"/>
    </location>
    <ligand>
        <name>ATP</name>
        <dbReference type="ChEBI" id="CHEBI:30616"/>
    </ligand>
</feature>
<feature type="binding site" evidence="9">
    <location>
        <position position="221"/>
    </location>
    <ligand>
        <name>substrate</name>
    </ligand>
</feature>
<gene>
    <name evidence="14" type="ORF">CHLRE_12g531150v5</name>
</gene>
<feature type="binding site" evidence="9">
    <location>
        <position position="408"/>
    </location>
    <ligand>
        <name>K(+)</name>
        <dbReference type="ChEBI" id="CHEBI:29103"/>
    </ligand>
</feature>
<dbReference type="Proteomes" id="UP000006906">
    <property type="component" value="Chromosome 12"/>
</dbReference>